<proteinExistence type="predicted"/>
<feature type="region of interest" description="Disordered" evidence="2">
    <location>
        <begin position="83"/>
        <end position="105"/>
    </location>
</feature>
<accession>D8LZ69</accession>
<organism evidence="3">
    <name type="scientific">Blastocystis hominis</name>
    <dbReference type="NCBI Taxonomy" id="12968"/>
    <lineage>
        <taxon>Eukaryota</taxon>
        <taxon>Sar</taxon>
        <taxon>Stramenopiles</taxon>
        <taxon>Bigyra</taxon>
        <taxon>Opalozoa</taxon>
        <taxon>Opalinata</taxon>
        <taxon>Blastocystidae</taxon>
        <taxon>Blastocystis</taxon>
    </lineage>
</organism>
<evidence type="ECO:0000256" key="2">
    <source>
        <dbReference type="SAM" id="MobiDB-lite"/>
    </source>
</evidence>
<evidence type="ECO:0000313" key="4">
    <source>
        <dbReference type="Proteomes" id="UP000008312"/>
    </source>
</evidence>
<evidence type="ECO:0000313" key="3">
    <source>
        <dbReference type="EMBL" id="CBK21108.2"/>
    </source>
</evidence>
<feature type="region of interest" description="Disordered" evidence="2">
    <location>
        <begin position="216"/>
        <end position="239"/>
    </location>
</feature>
<feature type="coiled-coil region" evidence="1">
    <location>
        <begin position="155"/>
        <end position="214"/>
    </location>
</feature>
<name>D8LZ69_BLAHO</name>
<dbReference type="EMBL" id="FN668640">
    <property type="protein sequence ID" value="CBK21108.2"/>
    <property type="molecule type" value="Genomic_DNA"/>
</dbReference>
<evidence type="ECO:0000256" key="1">
    <source>
        <dbReference type="SAM" id="Coils"/>
    </source>
</evidence>
<dbReference type="InParanoid" id="D8LZ69"/>
<protein>
    <submittedName>
        <fullName evidence="3">Uncharacterized protein</fullName>
    </submittedName>
</protein>
<feature type="compositionally biased region" description="Basic and acidic residues" evidence="2">
    <location>
        <begin position="228"/>
        <end position="239"/>
    </location>
</feature>
<dbReference type="Proteomes" id="UP000008312">
    <property type="component" value="Unassembled WGS sequence"/>
</dbReference>
<sequence length="313" mass="36166">MDSVYSLSRIADIFCNAVDAIEERDKQFVSLHKSNFVLKEEIAEFSGENKEESIRYMNRCIDELKTRYQSLEKERESILSEKRRLSSSLSEEATSTMEVEENKHREKMEVLQKKRTEVESQLKALHSQVEKSSSNVQSLHAQAELVLTGLNEDSILAEQRKSESLMTELNSLREETGKLRASLSDHPIVSRLALDETVLHLNKSRQRCEELRKRIADLRQPAPPTPTESKEDLKKRVDSKLGDERKTLRRLYSLVKKVSPSMRSECLMRVEEICARNATLVFDKEALERLAPFAEEEAVKLIRDYVHYSFSVC</sequence>
<reference evidence="3" key="1">
    <citation type="submission" date="2010-02" db="EMBL/GenBank/DDBJ databases">
        <title>Sequencing and annotation of the Blastocystis hominis genome.</title>
        <authorList>
            <person name="Wincker P."/>
        </authorList>
    </citation>
    <scope>NUCLEOTIDE SEQUENCE</scope>
    <source>
        <strain evidence="3">Singapore isolate B</strain>
    </source>
</reference>
<keyword evidence="4" id="KW-1185">Reference proteome</keyword>
<dbReference type="AlphaFoldDB" id="D8LZ69"/>
<dbReference type="RefSeq" id="XP_012895156.1">
    <property type="nucleotide sequence ID" value="XM_013039702.1"/>
</dbReference>
<keyword evidence="1" id="KW-0175">Coiled coil</keyword>
<dbReference type="GeneID" id="24922369"/>
<gene>
    <name evidence="3" type="ORF">GSBLH_T00006244001</name>
</gene>